<sequence>MGIIKNYLPKVKDLFIEIYLIGYNSAGESVLFLIKSKTPENKIIFSGVIDCYEENGINRTIELIDELNIDKLNFLCWTHPDEDHSLGIDKIFEKYTDRHTRIVIPQSLLELSNKLRDETKTLCNNIGQNVIKKKDREMYDIVEAQAGMKLIDLSIGSEVSMNPYKFYISSISPFYDLVLSQCENKNLKNNHFSIALLLEFEGINLLFTSDIEKRTINRFYENISLPEQIHYVKIPHHGSNKSRIFLDYLDYCNIRNGVISCSTVYSNCNLPDINLLNDYKNRYEKVFCTNCNVKTNTDGKNGYGTLGVRIDVINKKISYKCFQDAIKL</sequence>
<evidence type="ECO:0008006" key="3">
    <source>
        <dbReference type="Google" id="ProtNLM"/>
    </source>
</evidence>
<protein>
    <recommendedName>
        <fullName evidence="3">MBL fold metallo-hydrolase</fullName>
    </recommendedName>
</protein>
<dbReference type="PANTHER" id="PTHR30619:SF1">
    <property type="entry name" value="RECOMBINATION PROTEIN 2"/>
    <property type="match status" value="1"/>
</dbReference>
<evidence type="ECO:0000313" key="2">
    <source>
        <dbReference type="Proteomes" id="UP000480039"/>
    </source>
</evidence>
<dbReference type="Proteomes" id="UP000480039">
    <property type="component" value="Unassembled WGS sequence"/>
</dbReference>
<comment type="caution">
    <text evidence="1">The sequence shown here is derived from an EMBL/GenBank/DDBJ whole genome shotgun (WGS) entry which is preliminary data.</text>
</comment>
<dbReference type="AlphaFoldDB" id="A0A846J693"/>
<dbReference type="EMBL" id="SWQE01000004">
    <property type="protein sequence ID" value="NFJ08741.1"/>
    <property type="molecule type" value="Genomic_DNA"/>
</dbReference>
<proteinExistence type="predicted"/>
<name>A0A846J693_CLOBO</name>
<organism evidence="1 2">
    <name type="scientific">Clostridium botulinum</name>
    <dbReference type="NCBI Taxonomy" id="1491"/>
    <lineage>
        <taxon>Bacteria</taxon>
        <taxon>Bacillati</taxon>
        <taxon>Bacillota</taxon>
        <taxon>Clostridia</taxon>
        <taxon>Eubacteriales</taxon>
        <taxon>Clostridiaceae</taxon>
        <taxon>Clostridium</taxon>
    </lineage>
</organism>
<dbReference type="Gene3D" id="3.60.15.10">
    <property type="entry name" value="Ribonuclease Z/Hydroxyacylglutathione hydrolase-like"/>
    <property type="match status" value="1"/>
</dbReference>
<accession>A0A846J693</accession>
<dbReference type="SUPFAM" id="SSF56281">
    <property type="entry name" value="Metallo-hydrolase/oxidoreductase"/>
    <property type="match status" value="1"/>
</dbReference>
<dbReference type="PANTHER" id="PTHR30619">
    <property type="entry name" value="DNA INTERNALIZATION/COMPETENCE PROTEIN COMEC/REC2"/>
    <property type="match status" value="1"/>
</dbReference>
<evidence type="ECO:0000313" key="1">
    <source>
        <dbReference type="EMBL" id="NFJ08741.1"/>
    </source>
</evidence>
<reference evidence="1 2" key="1">
    <citation type="submission" date="2019-04" db="EMBL/GenBank/DDBJ databases">
        <title>Genome sequencing of Clostridium botulinum Groups I-IV and Clostridium butyricum.</title>
        <authorList>
            <person name="Brunt J."/>
            <person name="Van Vliet A.H.M."/>
            <person name="Stringer S.C."/>
            <person name="Carter A.T."/>
            <person name="Peck M.W."/>
        </authorList>
    </citation>
    <scope>NUCLEOTIDE SEQUENCE [LARGE SCALE GENOMIC DNA]</scope>
    <source>
        <strain evidence="1 2">Colworth BL30</strain>
    </source>
</reference>
<dbReference type="InterPro" id="IPR036866">
    <property type="entry name" value="RibonucZ/Hydroxyglut_hydro"/>
</dbReference>
<dbReference type="InterPro" id="IPR052159">
    <property type="entry name" value="Competence_DNA_uptake"/>
</dbReference>
<gene>
    <name evidence="1" type="ORF">FC871_09685</name>
</gene>